<evidence type="ECO:0000313" key="5">
    <source>
        <dbReference type="EMBL" id="JAP94034.1"/>
    </source>
</evidence>
<feature type="coiled-coil region" evidence="4">
    <location>
        <begin position="498"/>
        <end position="528"/>
    </location>
</feature>
<evidence type="ECO:0000256" key="1">
    <source>
        <dbReference type="ARBA" id="ARBA00004604"/>
    </source>
</evidence>
<gene>
    <name evidence="5" type="ORF">TPC1_13458</name>
</gene>
<dbReference type="Pfam" id="PF04615">
    <property type="entry name" value="Utp14"/>
    <property type="match status" value="1"/>
</dbReference>
<dbReference type="GO" id="GO:0032040">
    <property type="term" value="C:small-subunit processome"/>
    <property type="evidence" value="ECO:0007669"/>
    <property type="project" value="InterPro"/>
</dbReference>
<keyword evidence="2" id="KW-0597">Phosphoprotein</keyword>
<protein>
    <submittedName>
        <fullName evidence="5">Uncharacterized protein</fullName>
    </submittedName>
</protein>
<dbReference type="AlphaFoldDB" id="A0A146KDP1"/>
<dbReference type="PANTHER" id="PTHR14150:SF12">
    <property type="entry name" value="U3 SMALL NUCLEOLAR RNA-ASSOCIATED PROTEIN 14 HOMOLOG A"/>
    <property type="match status" value="1"/>
</dbReference>
<sequence>NNGQYIAENDEINLGDFLQQMTNTDTRSLDKIEATTKAQGDQRLKDNLKRTTASQTKQQLKQYKPLTQIMNKANMVVDFAPTDDKKVVLQDDEIDSLLQKSKTLEKPKAKKHSHFKQEESESEDFVDVNDIIINQQKIKESNIEILKLRAVLLTHQQKLKNWAKIKSRKFRKIHNKEQKQKKMHELAQKLQQYGQAAEILGMDDYCEELFQQKNQIETQIQEEDIRMKTGEVAEEKQKGLMSLKFMQKVLDQPESSDEEVVNGEVVQKKKLRQNQSYQKEIKHKNTNVYEENPFLDGVDDQETSLKPTETSKQIANQILIQSEKDKQTKKTTLQTDRFSYDPDKNDKFLTVQQINKVETQQAFADDQIQQLKDDENQQKANVKEDLTGWGSWAGDGLSQFEKKKLSFKQEIQKQQKINQILQEDQKRGDRGKSWLYVSENQNQEVLQKYAAKGLKVTDEEYARYLKQHITPEFQSVSGFKYVTQQERNLPRGLIIHQHREMEANVKELEKIQRQLEEQKVYIKGQKETNRKQKF</sequence>
<dbReference type="GO" id="GO:0006364">
    <property type="term" value="P:rRNA processing"/>
    <property type="evidence" value="ECO:0007669"/>
    <property type="project" value="InterPro"/>
</dbReference>
<comment type="subcellular location">
    <subcellularLocation>
        <location evidence="1">Nucleus</location>
        <location evidence="1">Nucleolus</location>
    </subcellularLocation>
</comment>
<name>A0A146KDP1_9EUKA</name>
<evidence type="ECO:0000256" key="2">
    <source>
        <dbReference type="ARBA" id="ARBA00022553"/>
    </source>
</evidence>
<evidence type="ECO:0000256" key="4">
    <source>
        <dbReference type="SAM" id="Coils"/>
    </source>
</evidence>
<proteinExistence type="predicted"/>
<feature type="non-terminal residue" evidence="5">
    <location>
        <position position="1"/>
    </location>
</feature>
<organism evidence="5">
    <name type="scientific">Trepomonas sp. PC1</name>
    <dbReference type="NCBI Taxonomy" id="1076344"/>
    <lineage>
        <taxon>Eukaryota</taxon>
        <taxon>Metamonada</taxon>
        <taxon>Diplomonadida</taxon>
        <taxon>Hexamitidae</taxon>
        <taxon>Hexamitinae</taxon>
        <taxon>Trepomonas</taxon>
    </lineage>
</organism>
<evidence type="ECO:0000256" key="3">
    <source>
        <dbReference type="ARBA" id="ARBA00023242"/>
    </source>
</evidence>
<accession>A0A146KDP1</accession>
<reference evidence="5" key="1">
    <citation type="submission" date="2015-07" db="EMBL/GenBank/DDBJ databases">
        <title>Adaptation to a free-living lifestyle via gene acquisitions in the diplomonad Trepomonas sp. PC1.</title>
        <authorList>
            <person name="Xu F."/>
            <person name="Jerlstrom-Hultqvist J."/>
            <person name="Kolisko M."/>
            <person name="Simpson A.G.B."/>
            <person name="Roger A.J."/>
            <person name="Svard S.G."/>
            <person name="Andersson J.O."/>
        </authorList>
    </citation>
    <scope>NUCLEOTIDE SEQUENCE</scope>
    <source>
        <strain evidence="5">PC1</strain>
    </source>
</reference>
<keyword evidence="4" id="KW-0175">Coiled coil</keyword>
<keyword evidence="3" id="KW-0539">Nucleus</keyword>
<dbReference type="InterPro" id="IPR006709">
    <property type="entry name" value="SSU_processome_Utp14"/>
</dbReference>
<dbReference type="EMBL" id="GDID01002572">
    <property type="protein sequence ID" value="JAP94034.1"/>
    <property type="molecule type" value="Transcribed_RNA"/>
</dbReference>
<dbReference type="PANTHER" id="PTHR14150">
    <property type="entry name" value="U3 SMALL NUCLEOLAR RNA-ASSOCIATED PROTEIN 14"/>
    <property type="match status" value="1"/>
</dbReference>
<feature type="coiled-coil region" evidence="4">
    <location>
        <begin position="176"/>
        <end position="226"/>
    </location>
</feature>